<proteinExistence type="predicted"/>
<dbReference type="Proteomes" id="UP000808038">
    <property type="component" value="Unassembled WGS sequence"/>
</dbReference>
<dbReference type="InterPro" id="IPR025536">
    <property type="entry name" value="DUF4422"/>
</dbReference>
<dbReference type="Pfam" id="PF14393">
    <property type="entry name" value="DUF4422"/>
    <property type="match status" value="1"/>
</dbReference>
<dbReference type="EMBL" id="JAAOCX010000005">
    <property type="protein sequence ID" value="MBJ7632524.1"/>
    <property type="molecule type" value="Genomic_DNA"/>
</dbReference>
<protein>
    <submittedName>
        <fullName evidence="3">DUF4422 domain-containing protein</fullName>
    </submittedName>
</protein>
<keyword evidence="4" id="KW-1185">Reference proteome</keyword>
<feature type="domain" description="DUF4422" evidence="1">
    <location>
        <begin position="2"/>
        <end position="217"/>
    </location>
</feature>
<dbReference type="RefSeq" id="WP_135411316.1">
    <property type="nucleotide sequence ID" value="NZ_JAAOCP010000004.1"/>
</dbReference>
<evidence type="ECO:0000313" key="2">
    <source>
        <dbReference type="EMBL" id="MBJ7632524.1"/>
    </source>
</evidence>
<accession>A0A4Z0RLK1</accession>
<evidence type="ECO:0000259" key="1">
    <source>
        <dbReference type="Pfam" id="PF14393"/>
    </source>
</evidence>
<organism evidence="3 4">
    <name type="scientific">Weissella confusa</name>
    <name type="common">Lactobacillus confusus</name>
    <dbReference type="NCBI Taxonomy" id="1583"/>
    <lineage>
        <taxon>Bacteria</taxon>
        <taxon>Bacillati</taxon>
        <taxon>Bacillota</taxon>
        <taxon>Bacilli</taxon>
        <taxon>Lactobacillales</taxon>
        <taxon>Lactobacillaceae</taxon>
        <taxon>Weissella</taxon>
    </lineage>
</organism>
<sequence>MKILIATHKDYKMPNNPIYQPIRVGSELASDLFGFQADNTGQNISAKNPIYNELTALYWAKYNLQQEDVIGLAHYRRYLGKRRSHDLNDILTESDINAGLNEADVLVPKARNYYVETQEQHYLNAHANEPYFILKEVIASEFTAYTDAFEQVAQSKTAFLFNMAIMRQADFQAYTDFLFDVLGKVEERLDWAKLEGQDVRSLGFMAERLLNVWIVANKKRVKEYLLVTTEKTNWLDKGFHFLKRHFTKNGSGKVHF</sequence>
<reference evidence="3" key="1">
    <citation type="submission" date="2020-02" db="EMBL/GenBank/DDBJ databases">
        <authorList>
            <person name="Fontana A."/>
            <person name="Patrone V."/>
            <person name="Morelli L."/>
        </authorList>
    </citation>
    <scope>NUCLEOTIDE SEQUENCE</scope>
    <source>
        <strain evidence="2">CCUG 30943</strain>
        <strain evidence="3">CCUG 43002</strain>
    </source>
</reference>
<evidence type="ECO:0000313" key="4">
    <source>
        <dbReference type="Proteomes" id="UP000728106"/>
    </source>
</evidence>
<evidence type="ECO:0000313" key="3">
    <source>
        <dbReference type="EMBL" id="MBJ7638660.1"/>
    </source>
</evidence>
<reference evidence="3 4" key="2">
    <citation type="journal article" date="2021" name="Int. J. Food Microbiol.">
        <title>Safety demonstration of a microbial species for use in the food chain: Weissella confusa.</title>
        <authorList>
            <person name="Bourdichon F."/>
            <person name="Patrone V."/>
            <person name="Fontana A."/>
            <person name="Milani G."/>
            <person name="Morelli L."/>
        </authorList>
    </citation>
    <scope>NUCLEOTIDE SEQUENCE [LARGE SCALE GENOMIC DNA]</scope>
    <source>
        <strain evidence="2">CCUG 30943</strain>
        <strain evidence="3 4">CCUG 43002</strain>
    </source>
</reference>
<name>A0A4Z0RLK1_WEICO</name>
<comment type="caution">
    <text evidence="3">The sequence shown here is derived from an EMBL/GenBank/DDBJ whole genome shotgun (WGS) entry which is preliminary data.</text>
</comment>
<gene>
    <name evidence="3" type="ORF">HAU20_04560</name>
    <name evidence="2" type="ORF">HAU43_05410</name>
</gene>
<dbReference type="EMBL" id="JAAOCP010000004">
    <property type="protein sequence ID" value="MBJ7638660.1"/>
    <property type="molecule type" value="Genomic_DNA"/>
</dbReference>
<dbReference type="Proteomes" id="UP000728106">
    <property type="component" value="Unassembled WGS sequence"/>
</dbReference>
<dbReference type="AlphaFoldDB" id="A0A4Z0RLK1"/>